<dbReference type="Pfam" id="PF20126">
    <property type="entry name" value="TumE"/>
    <property type="match status" value="1"/>
</dbReference>
<reference evidence="1 2" key="1">
    <citation type="submission" date="2019-11" db="EMBL/GenBank/DDBJ databases">
        <title>Comparative genomics of hydrocarbon-degrading Desulfosarcina strains.</title>
        <authorList>
            <person name="Watanabe M."/>
            <person name="Kojima H."/>
            <person name="Fukui M."/>
        </authorList>
    </citation>
    <scope>NUCLEOTIDE SEQUENCE [LARGE SCALE GENOMIC DNA]</scope>
    <source>
        <strain evidence="1 2">28bB2T</strain>
    </source>
</reference>
<dbReference type="RefSeq" id="WP_155309537.1">
    <property type="nucleotide sequence ID" value="NZ_AP021876.1"/>
</dbReference>
<dbReference type="InterPro" id="IPR045397">
    <property type="entry name" value="TumE-like"/>
</dbReference>
<dbReference type="KEGG" id="dov:DSCO28_17500"/>
<dbReference type="EMBL" id="AP021876">
    <property type="protein sequence ID" value="BBO81184.1"/>
    <property type="molecule type" value="Genomic_DNA"/>
</dbReference>
<organism evidence="1 2">
    <name type="scientific">Desulfosarcina ovata subsp. sediminis</name>
    <dbReference type="NCBI Taxonomy" id="885957"/>
    <lineage>
        <taxon>Bacteria</taxon>
        <taxon>Pseudomonadati</taxon>
        <taxon>Thermodesulfobacteriota</taxon>
        <taxon>Desulfobacteria</taxon>
        <taxon>Desulfobacterales</taxon>
        <taxon>Desulfosarcinaceae</taxon>
        <taxon>Desulfosarcina</taxon>
    </lineage>
</organism>
<proteinExistence type="predicted"/>
<protein>
    <submittedName>
        <fullName evidence="1">Uncharacterized protein</fullName>
    </submittedName>
</protein>
<evidence type="ECO:0000313" key="2">
    <source>
        <dbReference type="Proteomes" id="UP000425960"/>
    </source>
</evidence>
<dbReference type="AlphaFoldDB" id="A0A5K7ZIG5"/>
<sequence>MGTDTVGEFGPLDTLLNLDGEVFMMDDGYWVKFEAKSVTPSPAIPHGMRYSLTLHDRNNVRVVGFDNAHAIRTKGRKRFSGRKVTWDHKHHMDKVEPYEFESAGQLLDDFWKAVDQQTGG</sequence>
<name>A0A5K7ZIG5_9BACT</name>
<gene>
    <name evidence="1" type="ORF">DSCO28_17500</name>
</gene>
<evidence type="ECO:0000313" key="1">
    <source>
        <dbReference type="EMBL" id="BBO81184.1"/>
    </source>
</evidence>
<dbReference type="Proteomes" id="UP000425960">
    <property type="component" value="Chromosome"/>
</dbReference>
<accession>A0A5K7ZIG5</accession>